<dbReference type="SFLD" id="SFLDS00029">
    <property type="entry name" value="Radical_SAM"/>
    <property type="match status" value="1"/>
</dbReference>
<evidence type="ECO:0000313" key="19">
    <source>
        <dbReference type="Proteomes" id="UP000034190"/>
    </source>
</evidence>
<keyword evidence="11 15" id="KW-0411">Iron-sulfur</keyword>
<sequence>MAISEKQNRIKAINELLNKKINSRSELMALKRKLSKKYGLALLANSEILNEYKNLVDRKNINRLPLLERILRKRTVRTQSGIAPVAVLTKSYPCPGECVYCPKERNVPQSYLSNEPAVMRAIHCRFDPYKQVQYRLEALEANGHEPTKIELIVIGGTWSVLPEKYKYWYIKECFRAANEYGKRISNFEFRISNQFLNHKLEIKNYKFNQNLKFKIQKLKHQLLVEQKKNEKVKYKIIGITLETRPDYIDAQELLEMRELGATRVELGVQAIDDQILKLNKRGHGISKIIQATKLLKDYGFKVTYHIMPGLPGSTAKKDLAMFKKLFTDSRFQPDQIKFYPTVVARGSLLYQWWRDGKYKPYSDKVLQGLIVACKKVVPPYVRIIRLIRDIPAESIIAGNKITNLRQVMKGQGVKCRCIRCREVKERESGIRNQELGIIKYQASSGVEYFIQATDKKNDMLYGFCRLRLPPRNPQLVTHNLMKDAAMVRELHVYGELVPVGGRKKVQHAGLGKRLMKEAEKIARKKGFKKIAVIAGVGVRDYYRKLGYKLWHSYMIKNLL</sequence>
<dbReference type="GO" id="GO:0046872">
    <property type="term" value="F:metal ion binding"/>
    <property type="evidence" value="ECO:0007669"/>
    <property type="project" value="UniProtKB-KW"/>
</dbReference>
<dbReference type="PANTHER" id="PTHR11135">
    <property type="entry name" value="HISTONE ACETYLTRANSFERASE-RELATED"/>
    <property type="match status" value="1"/>
</dbReference>
<comment type="similarity">
    <text evidence="2">Belongs to the ELP3 family.</text>
</comment>
<feature type="binding site" evidence="15">
    <location>
        <position position="94"/>
    </location>
    <ligand>
        <name>[4Fe-4S] cluster</name>
        <dbReference type="ChEBI" id="CHEBI:49883"/>
        <note>4Fe-4S-S-AdoMet</note>
    </ligand>
</feature>
<dbReference type="InterPro" id="IPR058240">
    <property type="entry name" value="rSAM_sf"/>
</dbReference>
<evidence type="ECO:0000256" key="3">
    <source>
        <dbReference type="ARBA" id="ARBA00022485"/>
    </source>
</evidence>
<dbReference type="InterPro" id="IPR007197">
    <property type="entry name" value="rSAM"/>
</dbReference>
<proteinExistence type="inferred from homology"/>
<dbReference type="SFLD" id="SFLDG01086">
    <property type="entry name" value="elongater_protein-like"/>
    <property type="match status" value="1"/>
</dbReference>
<feature type="binding site" evidence="15">
    <location>
        <position position="101"/>
    </location>
    <ligand>
        <name>[4Fe-4S] cluster</name>
        <dbReference type="ChEBI" id="CHEBI:49883"/>
        <note>4Fe-4S-S-AdoMet</note>
    </ligand>
</feature>
<dbReference type="GO" id="GO:0002926">
    <property type="term" value="P:tRNA wobble base 5-methoxycarbonylmethyl-2-thiouridinylation"/>
    <property type="evidence" value="ECO:0007669"/>
    <property type="project" value="TreeGrafter"/>
</dbReference>
<evidence type="ECO:0000256" key="5">
    <source>
        <dbReference type="ARBA" id="ARBA00022679"/>
    </source>
</evidence>
<dbReference type="GO" id="GO:0051539">
    <property type="term" value="F:4 iron, 4 sulfur cluster binding"/>
    <property type="evidence" value="ECO:0007669"/>
    <property type="project" value="UniProtKB-KW"/>
</dbReference>
<evidence type="ECO:0000259" key="17">
    <source>
        <dbReference type="PROSITE" id="PS51918"/>
    </source>
</evidence>
<comment type="cofactor">
    <cofactor evidence="15">
        <name>[4Fe-4S] cluster</name>
        <dbReference type="ChEBI" id="CHEBI:49883"/>
    </cofactor>
    <text evidence="15">Binds 1 [4Fe-4S] cluster. The cluster is coordinated with 3 cysteines and an exchangeable S-adenosyl-L-methionine.</text>
</comment>
<evidence type="ECO:0000256" key="1">
    <source>
        <dbReference type="ARBA" id="ARBA00005217"/>
    </source>
</evidence>
<dbReference type="SMART" id="SM00729">
    <property type="entry name" value="Elp3"/>
    <property type="match status" value="1"/>
</dbReference>
<dbReference type="EC" id="2.3.1.311" evidence="13"/>
<organism evidence="18 19">
    <name type="scientific">Candidatus Falkowbacteria bacterium GW2011_GWA2_41_14</name>
    <dbReference type="NCBI Taxonomy" id="1618635"/>
    <lineage>
        <taxon>Bacteria</taxon>
        <taxon>Candidatus Falkowiibacteriota</taxon>
    </lineage>
</organism>
<dbReference type="Pfam" id="PF00583">
    <property type="entry name" value="Acetyltransf_1"/>
    <property type="match status" value="1"/>
</dbReference>
<dbReference type="Pfam" id="PF04055">
    <property type="entry name" value="Radical_SAM"/>
    <property type="match status" value="1"/>
</dbReference>
<dbReference type="PROSITE" id="PS51918">
    <property type="entry name" value="RADICAL_SAM"/>
    <property type="match status" value="1"/>
</dbReference>
<dbReference type="SFLD" id="SFLDF00344">
    <property type="entry name" value="ELP3-like"/>
    <property type="match status" value="1"/>
</dbReference>
<dbReference type="CDD" id="cd04301">
    <property type="entry name" value="NAT_SF"/>
    <property type="match status" value="1"/>
</dbReference>
<keyword evidence="8 15" id="KW-0479">Metal-binding</keyword>
<accession>A0A0G0X5A2</accession>
<keyword evidence="9" id="KW-0694">RNA-binding</keyword>
<dbReference type="InterPro" id="IPR016181">
    <property type="entry name" value="Acyl_CoA_acyltransferase"/>
</dbReference>
<keyword evidence="6" id="KW-0949">S-adenosyl-L-methionine</keyword>
<dbReference type="SUPFAM" id="SSF55729">
    <property type="entry name" value="Acyl-CoA N-acyltransferases (Nat)"/>
    <property type="match status" value="1"/>
</dbReference>
<dbReference type="NCBIfam" id="TIGR01211">
    <property type="entry name" value="ELP3"/>
    <property type="match status" value="1"/>
</dbReference>
<dbReference type="GO" id="GO:0106261">
    <property type="term" value="F:tRNA uridine(34) acetyltransferase activity"/>
    <property type="evidence" value="ECO:0007669"/>
    <property type="project" value="UniProtKB-EC"/>
</dbReference>
<feature type="domain" description="N-acetyltransferase" evidence="16">
    <location>
        <begin position="418"/>
        <end position="559"/>
    </location>
</feature>
<dbReference type="PATRIC" id="fig|1618635.3.peg.16"/>
<feature type="domain" description="Radical SAM core" evidence="17">
    <location>
        <begin position="80"/>
        <end position="393"/>
    </location>
</feature>
<evidence type="ECO:0000256" key="8">
    <source>
        <dbReference type="ARBA" id="ARBA00022723"/>
    </source>
</evidence>
<dbReference type="PROSITE" id="PS51186">
    <property type="entry name" value="GNAT"/>
    <property type="match status" value="1"/>
</dbReference>
<comment type="caution">
    <text evidence="18">The sequence shown here is derived from an EMBL/GenBank/DDBJ whole genome shotgun (WGS) entry which is preliminary data.</text>
</comment>
<evidence type="ECO:0000256" key="10">
    <source>
        <dbReference type="ARBA" id="ARBA00023004"/>
    </source>
</evidence>
<dbReference type="GO" id="GO:0005737">
    <property type="term" value="C:cytoplasm"/>
    <property type="evidence" value="ECO:0007669"/>
    <property type="project" value="TreeGrafter"/>
</dbReference>
<evidence type="ECO:0000256" key="13">
    <source>
        <dbReference type="ARBA" id="ARBA00044771"/>
    </source>
</evidence>
<evidence type="ECO:0000256" key="9">
    <source>
        <dbReference type="ARBA" id="ARBA00022884"/>
    </source>
</evidence>
<dbReference type="PANTHER" id="PTHR11135:SF2">
    <property type="entry name" value="ELONGATOR COMPLEX PROTEIN 3"/>
    <property type="match status" value="1"/>
</dbReference>
<dbReference type="InterPro" id="IPR034687">
    <property type="entry name" value="ELP3-like"/>
</dbReference>
<evidence type="ECO:0000256" key="7">
    <source>
        <dbReference type="ARBA" id="ARBA00022694"/>
    </source>
</evidence>
<protein>
    <recommendedName>
        <fullName evidence="13">tRNA carboxymethyluridine synthase</fullName>
        <ecNumber evidence="13">2.3.1.311</ecNumber>
    </recommendedName>
</protein>
<dbReference type="Proteomes" id="UP000034190">
    <property type="component" value="Unassembled WGS sequence"/>
</dbReference>
<evidence type="ECO:0000313" key="18">
    <source>
        <dbReference type="EMBL" id="KKR91835.1"/>
    </source>
</evidence>
<comment type="pathway">
    <text evidence="1">tRNA modification.</text>
</comment>
<dbReference type="PIRSF" id="PIRSF005669">
    <property type="entry name" value="Hist_AcTrfase_ELP3"/>
    <property type="match status" value="1"/>
</dbReference>
<dbReference type="AlphaFoldDB" id="A0A0G0X5A2"/>
<keyword evidence="10 15" id="KW-0408">Iron</keyword>
<keyword evidence="4" id="KW-0820">tRNA-binding</keyword>
<evidence type="ECO:0000256" key="4">
    <source>
        <dbReference type="ARBA" id="ARBA00022555"/>
    </source>
</evidence>
<evidence type="ECO:0000256" key="11">
    <source>
        <dbReference type="ARBA" id="ARBA00023014"/>
    </source>
</evidence>
<evidence type="ECO:0000256" key="14">
    <source>
        <dbReference type="ARBA" id="ARBA00047372"/>
    </source>
</evidence>
<dbReference type="CDD" id="cd01335">
    <property type="entry name" value="Radical_SAM"/>
    <property type="match status" value="1"/>
</dbReference>
<reference evidence="18 19" key="1">
    <citation type="journal article" date="2015" name="Nature">
        <title>rRNA introns, odd ribosomes, and small enigmatic genomes across a large radiation of phyla.</title>
        <authorList>
            <person name="Brown C.T."/>
            <person name="Hug L.A."/>
            <person name="Thomas B.C."/>
            <person name="Sharon I."/>
            <person name="Castelle C.J."/>
            <person name="Singh A."/>
            <person name="Wilkins M.J."/>
            <person name="Williams K.H."/>
            <person name="Banfield J.F."/>
        </authorList>
    </citation>
    <scope>NUCLEOTIDE SEQUENCE [LARGE SCALE GENOMIC DNA]</scope>
</reference>
<dbReference type="Pfam" id="PF16199">
    <property type="entry name" value="Radical_SAM_C"/>
    <property type="match status" value="1"/>
</dbReference>
<keyword evidence="7" id="KW-0819">tRNA processing</keyword>
<dbReference type="InterPro" id="IPR039661">
    <property type="entry name" value="ELP3"/>
</dbReference>
<dbReference type="Gene3D" id="3.40.630.30">
    <property type="match status" value="1"/>
</dbReference>
<dbReference type="InterPro" id="IPR032432">
    <property type="entry name" value="Radical_SAM_C"/>
</dbReference>
<gene>
    <name evidence="18" type="ORF">UU43_C0001G0015</name>
</gene>
<comment type="catalytic activity">
    <reaction evidence="14">
        <text>uridine(34) in tRNA + acetyl-CoA + S-adenosyl-L-methionine + H2O = 5-(carboxymethyl)uridine(34) in tRNA + 5'-deoxyadenosine + L-methionine + CoA + 2 H(+)</text>
        <dbReference type="Rhea" id="RHEA:61020"/>
        <dbReference type="Rhea" id="RHEA-COMP:10407"/>
        <dbReference type="Rhea" id="RHEA-COMP:11727"/>
        <dbReference type="ChEBI" id="CHEBI:15377"/>
        <dbReference type="ChEBI" id="CHEBI:15378"/>
        <dbReference type="ChEBI" id="CHEBI:17319"/>
        <dbReference type="ChEBI" id="CHEBI:57287"/>
        <dbReference type="ChEBI" id="CHEBI:57288"/>
        <dbReference type="ChEBI" id="CHEBI:57844"/>
        <dbReference type="ChEBI" id="CHEBI:59789"/>
        <dbReference type="ChEBI" id="CHEBI:65315"/>
        <dbReference type="ChEBI" id="CHEBI:74882"/>
        <dbReference type="EC" id="2.3.1.311"/>
    </reaction>
    <physiologicalReaction direction="left-to-right" evidence="14">
        <dbReference type="Rhea" id="RHEA:61021"/>
    </physiologicalReaction>
</comment>
<evidence type="ECO:0000259" key="16">
    <source>
        <dbReference type="PROSITE" id="PS51186"/>
    </source>
</evidence>
<dbReference type="SUPFAM" id="SSF102114">
    <property type="entry name" value="Radical SAM enzymes"/>
    <property type="match status" value="1"/>
</dbReference>
<dbReference type="InterPro" id="IPR006638">
    <property type="entry name" value="Elp3/MiaA/NifB-like_rSAM"/>
</dbReference>
<dbReference type="InterPro" id="IPR023404">
    <property type="entry name" value="rSAM_horseshoe"/>
</dbReference>
<keyword evidence="5 18" id="KW-0808">Transferase</keyword>
<keyword evidence="12" id="KW-0012">Acyltransferase</keyword>
<evidence type="ECO:0000256" key="15">
    <source>
        <dbReference type="PIRSR" id="PIRSR005669-1"/>
    </source>
</evidence>
<evidence type="ECO:0000256" key="12">
    <source>
        <dbReference type="ARBA" id="ARBA00023315"/>
    </source>
</evidence>
<keyword evidence="3" id="KW-0004">4Fe-4S</keyword>
<dbReference type="EMBL" id="LCAP01000001">
    <property type="protein sequence ID" value="KKR91835.1"/>
    <property type="molecule type" value="Genomic_DNA"/>
</dbReference>
<dbReference type="GO" id="GO:0033588">
    <property type="term" value="C:elongator holoenzyme complex"/>
    <property type="evidence" value="ECO:0007669"/>
    <property type="project" value="TreeGrafter"/>
</dbReference>
<dbReference type="InterPro" id="IPR000182">
    <property type="entry name" value="GNAT_dom"/>
</dbReference>
<evidence type="ECO:0000256" key="2">
    <source>
        <dbReference type="ARBA" id="ARBA00005494"/>
    </source>
</evidence>
<name>A0A0G0X5A2_9BACT</name>
<dbReference type="GO" id="GO:0000049">
    <property type="term" value="F:tRNA binding"/>
    <property type="evidence" value="ECO:0007669"/>
    <property type="project" value="UniProtKB-KW"/>
</dbReference>
<dbReference type="Gene3D" id="3.80.30.20">
    <property type="entry name" value="tm_1862 like domain"/>
    <property type="match status" value="1"/>
</dbReference>
<evidence type="ECO:0000256" key="6">
    <source>
        <dbReference type="ARBA" id="ARBA00022691"/>
    </source>
</evidence>
<feature type="binding site" evidence="15">
    <location>
        <position position="98"/>
    </location>
    <ligand>
        <name>[4Fe-4S] cluster</name>
        <dbReference type="ChEBI" id="CHEBI:49883"/>
        <note>4Fe-4S-S-AdoMet</note>
    </ligand>
</feature>